<sequence>MTNEQRRLTGSTDSTHESNPRDSDFPMDTGNNPYLNRFAEDAFHRSTLTLAKEIEA</sequence>
<protein>
    <submittedName>
        <fullName evidence="2">Uncharacterized protein</fullName>
    </submittedName>
</protein>
<proteinExistence type="predicted"/>
<name>A0A8S2UM18_9BILA</name>
<gene>
    <name evidence="2" type="ORF">GIL414_LOCUS27731</name>
</gene>
<comment type="caution">
    <text evidence="2">The sequence shown here is derived from an EMBL/GenBank/DDBJ whole genome shotgun (WGS) entry which is preliminary data.</text>
</comment>
<evidence type="ECO:0000313" key="3">
    <source>
        <dbReference type="Proteomes" id="UP000681720"/>
    </source>
</evidence>
<feature type="region of interest" description="Disordered" evidence="1">
    <location>
        <begin position="1"/>
        <end position="33"/>
    </location>
</feature>
<feature type="compositionally biased region" description="Basic and acidic residues" evidence="1">
    <location>
        <begin position="14"/>
        <end position="24"/>
    </location>
</feature>
<organism evidence="2 3">
    <name type="scientific">Rotaria magnacalcarata</name>
    <dbReference type="NCBI Taxonomy" id="392030"/>
    <lineage>
        <taxon>Eukaryota</taxon>
        <taxon>Metazoa</taxon>
        <taxon>Spiralia</taxon>
        <taxon>Gnathifera</taxon>
        <taxon>Rotifera</taxon>
        <taxon>Eurotatoria</taxon>
        <taxon>Bdelloidea</taxon>
        <taxon>Philodinida</taxon>
        <taxon>Philodinidae</taxon>
        <taxon>Rotaria</taxon>
    </lineage>
</organism>
<accession>A0A8S2UM18</accession>
<reference evidence="2" key="1">
    <citation type="submission" date="2021-02" db="EMBL/GenBank/DDBJ databases">
        <authorList>
            <person name="Nowell W R."/>
        </authorList>
    </citation>
    <scope>NUCLEOTIDE SEQUENCE</scope>
</reference>
<dbReference type="Proteomes" id="UP000681720">
    <property type="component" value="Unassembled WGS sequence"/>
</dbReference>
<dbReference type="EMBL" id="CAJOBJ010044940">
    <property type="protein sequence ID" value="CAF4345280.1"/>
    <property type="molecule type" value="Genomic_DNA"/>
</dbReference>
<evidence type="ECO:0000313" key="2">
    <source>
        <dbReference type="EMBL" id="CAF4345280.1"/>
    </source>
</evidence>
<evidence type="ECO:0000256" key="1">
    <source>
        <dbReference type="SAM" id="MobiDB-lite"/>
    </source>
</evidence>
<dbReference type="AlphaFoldDB" id="A0A8S2UM18"/>
<feature type="non-terminal residue" evidence="2">
    <location>
        <position position="1"/>
    </location>
</feature>